<comment type="similarity">
    <text evidence="1 2">Belongs to the arylamine N-acetyltransferase family.</text>
</comment>
<evidence type="ECO:0000313" key="3">
    <source>
        <dbReference type="EMBL" id="MBN3578632.1"/>
    </source>
</evidence>
<keyword evidence="4" id="KW-1185">Reference proteome</keyword>
<evidence type="ECO:0000256" key="1">
    <source>
        <dbReference type="ARBA" id="ARBA00006547"/>
    </source>
</evidence>
<dbReference type="RefSeq" id="WP_206370402.1">
    <property type="nucleotide sequence ID" value="NZ_CAWPTM010000061.1"/>
</dbReference>
<dbReference type="InterPro" id="IPR038765">
    <property type="entry name" value="Papain-like_cys_pep_sf"/>
</dbReference>
<dbReference type="Gene3D" id="3.30.2140.10">
    <property type="entry name" value="Arylamine N-acetyltransferase"/>
    <property type="match status" value="1"/>
</dbReference>
<dbReference type="Pfam" id="PF00797">
    <property type="entry name" value="Acetyltransf_2"/>
    <property type="match status" value="1"/>
</dbReference>
<accession>A0ABS3A6Z1</accession>
<proteinExistence type="inferred from homology"/>
<dbReference type="Proteomes" id="UP000779070">
    <property type="component" value="Unassembled WGS sequence"/>
</dbReference>
<dbReference type="PANTHER" id="PTHR11786:SF0">
    <property type="entry name" value="ARYLAMINE N-ACETYLTRANSFERASE 4-RELATED"/>
    <property type="match status" value="1"/>
</dbReference>
<evidence type="ECO:0000256" key="2">
    <source>
        <dbReference type="RuleBase" id="RU003452"/>
    </source>
</evidence>
<name>A0ABS3A6Z1_9VIBR</name>
<gene>
    <name evidence="3" type="ORF">JYA62_13265</name>
</gene>
<dbReference type="InterPro" id="IPR001447">
    <property type="entry name" value="Arylamine_N-AcTrfase"/>
</dbReference>
<organism evidence="3 4">
    <name type="scientific">Vibrio neptunius</name>
    <dbReference type="NCBI Taxonomy" id="170651"/>
    <lineage>
        <taxon>Bacteria</taxon>
        <taxon>Pseudomonadati</taxon>
        <taxon>Pseudomonadota</taxon>
        <taxon>Gammaproteobacteria</taxon>
        <taxon>Vibrionales</taxon>
        <taxon>Vibrionaceae</taxon>
        <taxon>Vibrio</taxon>
    </lineage>
</organism>
<dbReference type="PANTHER" id="PTHR11786">
    <property type="entry name" value="N-HYDROXYARYLAMINE O-ACETYLTRANSFERASE"/>
    <property type="match status" value="1"/>
</dbReference>
<reference evidence="3 4" key="1">
    <citation type="submission" date="2021-02" db="EMBL/GenBank/DDBJ databases">
        <title>Draft Genome Sequences of 5 Vibrio neptunius Strains Isolated From of Bivalve Hatcheries.</title>
        <authorList>
            <person name="Galvis F."/>
            <person name="Barja J.L."/>
            <person name="Lemos M.L."/>
            <person name="Balado M."/>
        </authorList>
    </citation>
    <scope>NUCLEOTIDE SEQUENCE [LARGE SCALE GENOMIC DNA]</scope>
    <source>
        <strain evidence="3 4">PP-145.98</strain>
    </source>
</reference>
<protein>
    <submittedName>
        <fullName evidence="3">Arylamine N-acetyltransferase</fullName>
    </submittedName>
</protein>
<dbReference type="Gene3D" id="2.40.128.150">
    <property type="entry name" value="Cysteine proteinases"/>
    <property type="match status" value="1"/>
</dbReference>
<evidence type="ECO:0000313" key="4">
    <source>
        <dbReference type="Proteomes" id="UP000779070"/>
    </source>
</evidence>
<dbReference type="SUPFAM" id="SSF54001">
    <property type="entry name" value="Cysteine proteinases"/>
    <property type="match status" value="1"/>
</dbReference>
<sequence length="266" mass="30092">MDSSRLNQYLAKIGLSYIPQTTIEDLIVLHRAQHRRIPFENFDVALRRTINLSDDALFEKLVLRERGGYCFEVNALLLSALKSLGFDATPLLGRVHLGPEPSGRSHLVSLVVLDGQEWIVDVGFGSHTPRTPIPVVFDREIPTDLQTLRFEQHSLYGAMLQAKIDDEWIDLYSLDFTHVCASDIAYGNFYMSTCPDSSFLQKRLATITTDDGIITLLNSTLKIKANGHIEEKEIAEDESYLMVLKQIFGIELDANFDDFIPLNKDM</sequence>
<dbReference type="PRINTS" id="PR01543">
    <property type="entry name" value="ANATRNSFRASE"/>
</dbReference>
<dbReference type="EMBL" id="JAFHLB010000016">
    <property type="protein sequence ID" value="MBN3578632.1"/>
    <property type="molecule type" value="Genomic_DNA"/>
</dbReference>
<comment type="caution">
    <text evidence="3">The sequence shown here is derived from an EMBL/GenBank/DDBJ whole genome shotgun (WGS) entry which is preliminary data.</text>
</comment>